<proteinExistence type="predicted"/>
<gene>
    <name evidence="1" type="ORF">Bpfe_009779</name>
</gene>
<name>A0AAD8BUH8_BIOPF</name>
<reference evidence="1" key="2">
    <citation type="submission" date="2023-04" db="EMBL/GenBank/DDBJ databases">
        <authorList>
            <person name="Bu L."/>
            <person name="Lu L."/>
            <person name="Laidemitt M.R."/>
            <person name="Zhang S.M."/>
            <person name="Mutuku M."/>
            <person name="Mkoji G."/>
            <person name="Steinauer M."/>
            <person name="Loker E.S."/>
        </authorList>
    </citation>
    <scope>NUCLEOTIDE SEQUENCE</scope>
    <source>
        <strain evidence="1">KasaAsao</strain>
        <tissue evidence="1">Whole Snail</tissue>
    </source>
</reference>
<accession>A0AAD8BUH8</accession>
<evidence type="ECO:0000313" key="1">
    <source>
        <dbReference type="EMBL" id="KAK0060910.1"/>
    </source>
</evidence>
<feature type="non-terminal residue" evidence="1">
    <location>
        <position position="1"/>
    </location>
</feature>
<sequence>ARGLTLSQNEFSANVAKPVTRSQPRLFNQERGLSQGCSIRDEVSAKVVQSGTRSQPGLFNQERGLSQGCLIRDEVSARVVVTSPLGDASIGERCLWVVLGPLLALSECSLCD</sequence>
<reference evidence="1" key="1">
    <citation type="journal article" date="2023" name="PLoS Negl. Trop. Dis.">
        <title>A genome sequence for Biomphalaria pfeifferi, the major vector snail for the human-infecting parasite Schistosoma mansoni.</title>
        <authorList>
            <person name="Bu L."/>
            <person name="Lu L."/>
            <person name="Laidemitt M.R."/>
            <person name="Zhang S.M."/>
            <person name="Mutuku M."/>
            <person name="Mkoji G."/>
            <person name="Steinauer M."/>
            <person name="Loker E.S."/>
        </authorList>
    </citation>
    <scope>NUCLEOTIDE SEQUENCE</scope>
    <source>
        <strain evidence="1">KasaAsao</strain>
    </source>
</reference>
<evidence type="ECO:0000313" key="2">
    <source>
        <dbReference type="Proteomes" id="UP001233172"/>
    </source>
</evidence>
<protein>
    <submittedName>
        <fullName evidence="1">Uncharacterized protein</fullName>
    </submittedName>
</protein>
<keyword evidence="2" id="KW-1185">Reference proteome</keyword>
<dbReference type="AlphaFoldDB" id="A0AAD8BUH8"/>
<organism evidence="1 2">
    <name type="scientific">Biomphalaria pfeifferi</name>
    <name type="common">Bloodfluke planorb</name>
    <name type="synonym">Freshwater snail</name>
    <dbReference type="NCBI Taxonomy" id="112525"/>
    <lineage>
        <taxon>Eukaryota</taxon>
        <taxon>Metazoa</taxon>
        <taxon>Spiralia</taxon>
        <taxon>Lophotrochozoa</taxon>
        <taxon>Mollusca</taxon>
        <taxon>Gastropoda</taxon>
        <taxon>Heterobranchia</taxon>
        <taxon>Euthyneura</taxon>
        <taxon>Panpulmonata</taxon>
        <taxon>Hygrophila</taxon>
        <taxon>Lymnaeoidea</taxon>
        <taxon>Planorbidae</taxon>
        <taxon>Biomphalaria</taxon>
    </lineage>
</organism>
<comment type="caution">
    <text evidence="1">The sequence shown here is derived from an EMBL/GenBank/DDBJ whole genome shotgun (WGS) entry which is preliminary data.</text>
</comment>
<dbReference type="EMBL" id="JASAOG010000033">
    <property type="protein sequence ID" value="KAK0060910.1"/>
    <property type="molecule type" value="Genomic_DNA"/>
</dbReference>
<dbReference type="Proteomes" id="UP001233172">
    <property type="component" value="Unassembled WGS sequence"/>
</dbReference>